<sequence>MITPHQYVYFVSKTLNAMTAIVAGLGDDLANQKPDLPGANTPYALLNHSLGAIDFWAGQIVSGRPVQRDRDAEFLASGPVQPLIDRAGTTLARLTADAQAADVRAEPQAPVPLAFPGLDEPLDRGGALFHLYTDLVQHLGQLELTRDVLNETARLH</sequence>
<dbReference type="Gene3D" id="1.20.120.450">
    <property type="entry name" value="dinb family like domain"/>
    <property type="match status" value="1"/>
</dbReference>
<comment type="caution">
    <text evidence="1">The sequence shown here is derived from an EMBL/GenBank/DDBJ whole genome shotgun (WGS) entry which is preliminary data.</text>
</comment>
<dbReference type="Pfam" id="PF04978">
    <property type="entry name" value="MST"/>
    <property type="match status" value="1"/>
</dbReference>
<evidence type="ECO:0000313" key="1">
    <source>
        <dbReference type="EMBL" id="GAA1551206.1"/>
    </source>
</evidence>
<dbReference type="EMBL" id="BAAAOS010000001">
    <property type="protein sequence ID" value="GAA1551206.1"/>
    <property type="molecule type" value="Genomic_DNA"/>
</dbReference>
<accession>A0ABN2C310</accession>
<evidence type="ECO:0008006" key="3">
    <source>
        <dbReference type="Google" id="ProtNLM"/>
    </source>
</evidence>
<protein>
    <recommendedName>
        <fullName evidence="3">DinB superfamily protein</fullName>
    </recommendedName>
</protein>
<evidence type="ECO:0000313" key="2">
    <source>
        <dbReference type="Proteomes" id="UP001500393"/>
    </source>
</evidence>
<proteinExistence type="predicted"/>
<dbReference type="InterPro" id="IPR034660">
    <property type="entry name" value="DinB/YfiT-like"/>
</dbReference>
<gene>
    <name evidence="1" type="ORF">GCM10009789_01190</name>
</gene>
<organism evidence="1 2">
    <name type="scientific">Kribbella sancticallisti</name>
    <dbReference type="NCBI Taxonomy" id="460087"/>
    <lineage>
        <taxon>Bacteria</taxon>
        <taxon>Bacillati</taxon>
        <taxon>Actinomycetota</taxon>
        <taxon>Actinomycetes</taxon>
        <taxon>Propionibacteriales</taxon>
        <taxon>Kribbellaceae</taxon>
        <taxon>Kribbella</taxon>
    </lineage>
</organism>
<dbReference type="Proteomes" id="UP001500393">
    <property type="component" value="Unassembled WGS sequence"/>
</dbReference>
<reference evidence="1 2" key="1">
    <citation type="journal article" date="2019" name="Int. J. Syst. Evol. Microbiol.">
        <title>The Global Catalogue of Microorganisms (GCM) 10K type strain sequencing project: providing services to taxonomists for standard genome sequencing and annotation.</title>
        <authorList>
            <consortium name="The Broad Institute Genomics Platform"/>
            <consortium name="The Broad Institute Genome Sequencing Center for Infectious Disease"/>
            <person name="Wu L."/>
            <person name="Ma J."/>
        </authorList>
    </citation>
    <scope>NUCLEOTIDE SEQUENCE [LARGE SCALE GENOMIC DNA]</scope>
    <source>
        <strain evidence="1 2">JCM 14969</strain>
    </source>
</reference>
<keyword evidence="2" id="KW-1185">Reference proteome</keyword>
<dbReference type="RefSeq" id="WP_344208537.1">
    <property type="nucleotide sequence ID" value="NZ_BAAAOS010000001.1"/>
</dbReference>
<dbReference type="InterPro" id="IPR007061">
    <property type="entry name" value="MST-like"/>
</dbReference>
<dbReference type="SUPFAM" id="SSF109854">
    <property type="entry name" value="DinB/YfiT-like putative metalloenzymes"/>
    <property type="match status" value="1"/>
</dbReference>
<name>A0ABN2C310_9ACTN</name>